<name>A0A7W8K053_9DEIO</name>
<organism evidence="2 3">
    <name type="scientific">Deinococcus humi</name>
    <dbReference type="NCBI Taxonomy" id="662880"/>
    <lineage>
        <taxon>Bacteria</taxon>
        <taxon>Thermotogati</taxon>
        <taxon>Deinococcota</taxon>
        <taxon>Deinococci</taxon>
        <taxon>Deinococcales</taxon>
        <taxon>Deinococcaceae</taxon>
        <taxon>Deinococcus</taxon>
    </lineage>
</organism>
<dbReference type="Proteomes" id="UP000552709">
    <property type="component" value="Unassembled WGS sequence"/>
</dbReference>
<accession>A0A7W8K053</accession>
<evidence type="ECO:0000313" key="2">
    <source>
        <dbReference type="EMBL" id="MBB5366411.1"/>
    </source>
</evidence>
<dbReference type="AlphaFoldDB" id="A0A7W8K053"/>
<gene>
    <name evidence="2" type="ORF">HNQ08_005540</name>
</gene>
<proteinExistence type="predicted"/>
<protein>
    <submittedName>
        <fullName evidence="2">Uncharacterized protein</fullName>
    </submittedName>
</protein>
<comment type="caution">
    <text evidence="2">The sequence shown here is derived from an EMBL/GenBank/DDBJ whole genome shotgun (WGS) entry which is preliminary data.</text>
</comment>
<evidence type="ECO:0000313" key="3">
    <source>
        <dbReference type="Proteomes" id="UP000552709"/>
    </source>
</evidence>
<feature type="region of interest" description="Disordered" evidence="1">
    <location>
        <begin position="54"/>
        <end position="73"/>
    </location>
</feature>
<keyword evidence="3" id="KW-1185">Reference proteome</keyword>
<evidence type="ECO:0000256" key="1">
    <source>
        <dbReference type="SAM" id="MobiDB-lite"/>
    </source>
</evidence>
<reference evidence="2 3" key="1">
    <citation type="submission" date="2020-08" db="EMBL/GenBank/DDBJ databases">
        <title>Genomic Encyclopedia of Type Strains, Phase IV (KMG-IV): sequencing the most valuable type-strain genomes for metagenomic binning, comparative biology and taxonomic classification.</title>
        <authorList>
            <person name="Goeker M."/>
        </authorList>
    </citation>
    <scope>NUCLEOTIDE SEQUENCE [LARGE SCALE GENOMIC DNA]</scope>
    <source>
        <strain evidence="2 3">DSM 27939</strain>
    </source>
</reference>
<sequence length="73" mass="8283">MTLDYVYELHGDLLTIWPGRRGSPNFYRETLSTDGVRMTGAWQWPGGDYSTSMTRRAPGEHLTRVSPPSTSQH</sequence>
<dbReference type="EMBL" id="JACHFL010000041">
    <property type="protein sequence ID" value="MBB5366411.1"/>
    <property type="molecule type" value="Genomic_DNA"/>
</dbReference>